<dbReference type="KEGG" id="sgj:IAG43_16835"/>
<dbReference type="Proteomes" id="UP000516230">
    <property type="component" value="Chromosome"/>
</dbReference>
<sequence>MRSGDEVRGRVTGSRRPSRPPPGVTGLLDALARPDVYGVIAPALSHLGPKHLAAERTRLIEATGARLLLARHPCIA</sequence>
<feature type="region of interest" description="Disordered" evidence="1">
    <location>
        <begin position="1"/>
        <end position="26"/>
    </location>
</feature>
<keyword evidence="3" id="KW-1185">Reference proteome</keyword>
<protein>
    <submittedName>
        <fullName evidence="2">Uncharacterized protein</fullName>
    </submittedName>
</protein>
<dbReference type="AlphaFoldDB" id="A0A7H0I4N6"/>
<reference evidence="2 3" key="1">
    <citation type="submission" date="2020-08" db="EMBL/GenBank/DDBJ databases">
        <title>A novel species.</title>
        <authorList>
            <person name="Gao J."/>
        </authorList>
    </citation>
    <scope>NUCLEOTIDE SEQUENCE [LARGE SCALE GENOMIC DNA]</scope>
    <source>
        <strain evidence="2 3">CRPJ-33</strain>
    </source>
</reference>
<dbReference type="EMBL" id="CP060825">
    <property type="protein sequence ID" value="QNP67752.1"/>
    <property type="molecule type" value="Genomic_DNA"/>
</dbReference>
<evidence type="ECO:0000313" key="3">
    <source>
        <dbReference type="Proteomes" id="UP000516230"/>
    </source>
</evidence>
<proteinExistence type="predicted"/>
<evidence type="ECO:0000256" key="1">
    <source>
        <dbReference type="SAM" id="MobiDB-lite"/>
    </source>
</evidence>
<accession>A0A7H0I4N6</accession>
<name>A0A7H0I4N6_9ACTN</name>
<organism evidence="2 3">
    <name type="scientific">Streptomyces genisteinicus</name>
    <dbReference type="NCBI Taxonomy" id="2768068"/>
    <lineage>
        <taxon>Bacteria</taxon>
        <taxon>Bacillati</taxon>
        <taxon>Actinomycetota</taxon>
        <taxon>Actinomycetes</taxon>
        <taxon>Kitasatosporales</taxon>
        <taxon>Streptomycetaceae</taxon>
        <taxon>Streptomyces</taxon>
    </lineage>
</organism>
<dbReference type="RefSeq" id="WP_187744795.1">
    <property type="nucleotide sequence ID" value="NZ_CP060825.1"/>
</dbReference>
<evidence type="ECO:0000313" key="2">
    <source>
        <dbReference type="EMBL" id="QNP67752.1"/>
    </source>
</evidence>
<gene>
    <name evidence="2" type="ORF">IAG43_16835</name>
</gene>